<reference evidence="1 2" key="1">
    <citation type="submission" date="2019-06" db="EMBL/GenBank/DDBJ databases">
        <title>Streptomyces sporangiiformans sp. nov., a novel actinomycete isolated from soil in Mount Song.</title>
        <authorList>
            <person name="Han L."/>
        </authorList>
    </citation>
    <scope>NUCLEOTIDE SEQUENCE [LARGE SCALE GENOMIC DNA]</scope>
    <source>
        <strain evidence="1 2">NEAU-SSA 1</strain>
    </source>
</reference>
<protein>
    <submittedName>
        <fullName evidence="1">Uncharacterized protein</fullName>
    </submittedName>
</protein>
<dbReference type="Proteomes" id="UP000317378">
    <property type="component" value="Unassembled WGS sequence"/>
</dbReference>
<dbReference type="RefSeq" id="WP_119103912.1">
    <property type="nucleotide sequence ID" value="NZ_QXMJ01000176.1"/>
</dbReference>
<keyword evidence="2" id="KW-1185">Reference proteome</keyword>
<organism evidence="1 2">
    <name type="scientific">Streptomyces sporangiiformans</name>
    <dbReference type="NCBI Taxonomy" id="2315329"/>
    <lineage>
        <taxon>Bacteria</taxon>
        <taxon>Bacillati</taxon>
        <taxon>Actinomycetota</taxon>
        <taxon>Actinomycetes</taxon>
        <taxon>Kitasatosporales</taxon>
        <taxon>Streptomycetaceae</taxon>
        <taxon>Streptomyces</taxon>
    </lineage>
</organism>
<sequence length="172" mass="18019">MNAFVAALQLLVATAFLSIPLVRHRYGPTAMAGAEAELERQGIRTTVLTENGMRFDAGGHETAIPASVAAVMAAVAALNLSGGPWAETLTWVFQSIVLVGNCLILHSQLTAVKSVQTAFARKGDPMLARIDVPALLKAAENGFPSWVGALQNVRHAVVFGASILALTVMSLA</sequence>
<accession>A0A505DJ57</accession>
<gene>
    <name evidence="1" type="ORF">FGD71_031275</name>
</gene>
<name>A0A505DJ57_9ACTN</name>
<evidence type="ECO:0000313" key="2">
    <source>
        <dbReference type="Proteomes" id="UP000317378"/>
    </source>
</evidence>
<comment type="caution">
    <text evidence="1">The sequence shown here is derived from an EMBL/GenBank/DDBJ whole genome shotgun (WGS) entry which is preliminary data.</text>
</comment>
<proteinExistence type="predicted"/>
<dbReference type="EMBL" id="VCHX02000176">
    <property type="protein sequence ID" value="TPQ18429.1"/>
    <property type="molecule type" value="Genomic_DNA"/>
</dbReference>
<dbReference type="AlphaFoldDB" id="A0A505DJ57"/>
<dbReference type="OrthoDB" id="4548588at2"/>
<evidence type="ECO:0000313" key="1">
    <source>
        <dbReference type="EMBL" id="TPQ18429.1"/>
    </source>
</evidence>